<reference evidence="3" key="1">
    <citation type="submission" date="2020-05" db="EMBL/GenBank/DDBJ databases">
        <title>Mycena genomes resolve the evolution of fungal bioluminescence.</title>
        <authorList>
            <person name="Tsai I.J."/>
        </authorList>
    </citation>
    <scope>NUCLEOTIDE SEQUENCE</scope>
    <source>
        <strain evidence="3">160909Yilan</strain>
    </source>
</reference>
<dbReference type="CDD" id="cd00067">
    <property type="entry name" value="GAL4"/>
    <property type="match status" value="1"/>
</dbReference>
<dbReference type="GO" id="GO:0000981">
    <property type="term" value="F:DNA-binding transcription factor activity, RNA polymerase II-specific"/>
    <property type="evidence" value="ECO:0007669"/>
    <property type="project" value="InterPro"/>
</dbReference>
<gene>
    <name evidence="3" type="ORF">MSAN_02038200</name>
</gene>
<dbReference type="InterPro" id="IPR001138">
    <property type="entry name" value="Zn2Cys6_DnaBD"/>
</dbReference>
<dbReference type="EMBL" id="JACAZH010000026">
    <property type="protein sequence ID" value="KAF7341830.1"/>
    <property type="molecule type" value="Genomic_DNA"/>
</dbReference>
<dbReference type="GO" id="GO:0008270">
    <property type="term" value="F:zinc ion binding"/>
    <property type="evidence" value="ECO:0007669"/>
    <property type="project" value="InterPro"/>
</dbReference>
<feature type="domain" description="Zn(2)-C6 fungal-type" evidence="2">
    <location>
        <begin position="27"/>
        <end position="61"/>
    </location>
</feature>
<evidence type="ECO:0000259" key="2">
    <source>
        <dbReference type="PROSITE" id="PS50048"/>
    </source>
</evidence>
<dbReference type="PROSITE" id="PS00463">
    <property type="entry name" value="ZN2_CY6_FUNGAL_1"/>
    <property type="match status" value="1"/>
</dbReference>
<evidence type="ECO:0000313" key="3">
    <source>
        <dbReference type="EMBL" id="KAF7341830.1"/>
    </source>
</evidence>
<dbReference type="InterPro" id="IPR036864">
    <property type="entry name" value="Zn2-C6_fun-type_DNA-bd_sf"/>
</dbReference>
<evidence type="ECO:0000313" key="4">
    <source>
        <dbReference type="Proteomes" id="UP000623467"/>
    </source>
</evidence>
<keyword evidence="4" id="KW-1185">Reference proteome</keyword>
<sequence>MPPYRTEPSSLVFYPPAFQTRRRVCIACTMCRKRKIRCLTPEDPPINACHRCTKKGLHCEYIPIAMQRDQSSTHENDPTISSSPVSPPPPSPPSTDYFPDGYNQTTTFPTPAQFHPYLDPVRDFAPRRTYFDEAQHVPVADAGEYSRKSEWEICAVCPLGSCQWRWQRH</sequence>
<proteinExistence type="predicted"/>
<dbReference type="SUPFAM" id="SSF57701">
    <property type="entry name" value="Zn2/Cys6 DNA-binding domain"/>
    <property type="match status" value="1"/>
</dbReference>
<name>A0A8H7CLA5_9AGAR</name>
<dbReference type="Gene3D" id="4.10.240.10">
    <property type="entry name" value="Zn(2)-C6 fungal-type DNA-binding domain"/>
    <property type="match status" value="1"/>
</dbReference>
<dbReference type="Proteomes" id="UP000623467">
    <property type="component" value="Unassembled WGS sequence"/>
</dbReference>
<dbReference type="SMART" id="SM00066">
    <property type="entry name" value="GAL4"/>
    <property type="match status" value="1"/>
</dbReference>
<protein>
    <submittedName>
        <fullName evidence="3">C6 finger domain</fullName>
    </submittedName>
</protein>
<dbReference type="OrthoDB" id="2260578at2759"/>
<feature type="region of interest" description="Disordered" evidence="1">
    <location>
        <begin position="70"/>
        <end position="98"/>
    </location>
</feature>
<organism evidence="3 4">
    <name type="scientific">Mycena sanguinolenta</name>
    <dbReference type="NCBI Taxonomy" id="230812"/>
    <lineage>
        <taxon>Eukaryota</taxon>
        <taxon>Fungi</taxon>
        <taxon>Dikarya</taxon>
        <taxon>Basidiomycota</taxon>
        <taxon>Agaricomycotina</taxon>
        <taxon>Agaricomycetes</taxon>
        <taxon>Agaricomycetidae</taxon>
        <taxon>Agaricales</taxon>
        <taxon>Marasmiineae</taxon>
        <taxon>Mycenaceae</taxon>
        <taxon>Mycena</taxon>
    </lineage>
</organism>
<comment type="caution">
    <text evidence="3">The sequence shown here is derived from an EMBL/GenBank/DDBJ whole genome shotgun (WGS) entry which is preliminary data.</text>
</comment>
<dbReference type="PROSITE" id="PS50048">
    <property type="entry name" value="ZN2_CY6_FUNGAL_2"/>
    <property type="match status" value="1"/>
</dbReference>
<accession>A0A8H7CLA5</accession>
<evidence type="ECO:0000256" key="1">
    <source>
        <dbReference type="SAM" id="MobiDB-lite"/>
    </source>
</evidence>
<dbReference type="AlphaFoldDB" id="A0A8H7CLA5"/>
<dbReference type="Pfam" id="PF00172">
    <property type="entry name" value="Zn_clus"/>
    <property type="match status" value="1"/>
</dbReference>